<evidence type="ECO:0000259" key="3">
    <source>
        <dbReference type="PROSITE" id="PS51737"/>
    </source>
</evidence>
<dbReference type="InterPro" id="IPR006119">
    <property type="entry name" value="Resolv_N"/>
</dbReference>
<dbReference type="SMART" id="SM00857">
    <property type="entry name" value="Resolvase"/>
    <property type="match status" value="1"/>
</dbReference>
<dbReference type="InterPro" id="IPR038109">
    <property type="entry name" value="DNA_bind_recomb_sf"/>
</dbReference>
<dbReference type="EMBL" id="JAKNJB010000014">
    <property type="protein sequence ID" value="MCG4527320.1"/>
    <property type="molecule type" value="Genomic_DNA"/>
</dbReference>
<sequence>MNVTKIPKKTISVIEPKRSLIVNRAQYHQRRVAAYCRVSTDSEEQLTSYTNQKKVYTEMIAAKPEWEFAGLYADEGISGTRADKRPQFQKMINDCLSGKIDYIITKSVSRFARNTVDCLDHVRMLRARGIGIYFEEQNIDTLQIDSELYLVIYAGFAQSESESISKNVTWTFRKRFQEGKPIFNYKCLLGYRKGADGEPEIVPEEASIVERIFNMYLSGETINRISTKLREENLQIPGKRFSFSASMIKGILRNERYCGDSILQKTVTIDCIGKVRRKNTGEAPMYYVQNSHVGIISRELFHKTQEELARRMSREPNSTKTATTATGKYSRYALSNVMICAECGSRYKRVTWTSRGKKRVVWRCISRLDYGKRYCKTSLTVDETALHAAIVRAINRFNEEDESTYMALMRATIGEAIGLTGGTDEIDLLRRKIDGLNRKMVSLINESVESGEGIESHEAEFKELSDTIELLQGRIQKLEEALASDQVNDSRILQLQQIIADRASKKMEYDDTIVHQMIECVKVYPDGRLDIIFGGGYLIEECLEKES</sequence>
<dbReference type="PANTHER" id="PTHR30461">
    <property type="entry name" value="DNA-INVERTASE FROM LAMBDOID PROPHAGE"/>
    <property type="match status" value="1"/>
</dbReference>
<evidence type="ECO:0000313" key="5">
    <source>
        <dbReference type="Proteomes" id="UP001200313"/>
    </source>
</evidence>
<dbReference type="InterPro" id="IPR050639">
    <property type="entry name" value="SSR_resolvase"/>
</dbReference>
<dbReference type="CDD" id="cd00338">
    <property type="entry name" value="Ser_Recombinase"/>
    <property type="match status" value="1"/>
</dbReference>
<keyword evidence="5" id="KW-1185">Reference proteome</keyword>
<feature type="coiled-coil region" evidence="1">
    <location>
        <begin position="426"/>
        <end position="488"/>
    </location>
</feature>
<dbReference type="PROSITE" id="PS51737">
    <property type="entry name" value="RECOMBINASE_DNA_BIND"/>
    <property type="match status" value="1"/>
</dbReference>
<dbReference type="Pfam" id="PF07508">
    <property type="entry name" value="Recombinase"/>
    <property type="match status" value="1"/>
</dbReference>
<name>A0ABS9M9Z6_9FIRM</name>
<dbReference type="InterPro" id="IPR025827">
    <property type="entry name" value="Zn_ribbon_recom_dom"/>
</dbReference>
<proteinExistence type="predicted"/>
<dbReference type="Gene3D" id="3.40.50.1390">
    <property type="entry name" value="Resolvase, N-terminal catalytic domain"/>
    <property type="match status" value="1"/>
</dbReference>
<feature type="domain" description="Recombinase" evidence="3">
    <location>
        <begin position="188"/>
        <end position="314"/>
    </location>
</feature>
<dbReference type="InterPro" id="IPR036162">
    <property type="entry name" value="Resolvase-like_N_sf"/>
</dbReference>
<gene>
    <name evidence="4" type="ORF">L0P79_09545</name>
</gene>
<dbReference type="InterPro" id="IPR011109">
    <property type="entry name" value="DNA_bind_recombinase_dom"/>
</dbReference>
<dbReference type="Proteomes" id="UP001200313">
    <property type="component" value="Unassembled WGS sequence"/>
</dbReference>
<reference evidence="4 5" key="1">
    <citation type="submission" date="2022-01" db="EMBL/GenBank/DDBJ databases">
        <title>Collection of gut derived symbiotic bacterial strains cultured from healthy donors.</title>
        <authorList>
            <person name="Lin H."/>
            <person name="Kohout C."/>
            <person name="Waligurski E."/>
            <person name="Pamer E.G."/>
        </authorList>
    </citation>
    <scope>NUCLEOTIDE SEQUENCE [LARGE SCALE GENOMIC DNA]</scope>
    <source>
        <strain evidence="4 5">DFI.3.7</strain>
    </source>
</reference>
<dbReference type="Pfam" id="PF13408">
    <property type="entry name" value="Zn_ribbon_recom"/>
    <property type="match status" value="1"/>
</dbReference>
<dbReference type="Pfam" id="PF00239">
    <property type="entry name" value="Resolvase"/>
    <property type="match status" value="1"/>
</dbReference>
<feature type="domain" description="Resolvase/invertase-type recombinase catalytic" evidence="2">
    <location>
        <begin position="31"/>
        <end position="179"/>
    </location>
</feature>
<dbReference type="PROSITE" id="PS51736">
    <property type="entry name" value="RECOMBINASES_3"/>
    <property type="match status" value="1"/>
</dbReference>
<evidence type="ECO:0000313" key="4">
    <source>
        <dbReference type="EMBL" id="MCG4527320.1"/>
    </source>
</evidence>
<dbReference type="Gene3D" id="3.90.1750.20">
    <property type="entry name" value="Putative Large Serine Recombinase, Chain B, Domain 2"/>
    <property type="match status" value="1"/>
</dbReference>
<comment type="caution">
    <text evidence="4">The sequence shown here is derived from an EMBL/GenBank/DDBJ whole genome shotgun (WGS) entry which is preliminary data.</text>
</comment>
<protein>
    <submittedName>
        <fullName evidence="4">Recombinase family protein</fullName>
    </submittedName>
</protein>
<accession>A0ABS9M9Z6</accession>
<keyword evidence="1" id="KW-0175">Coiled coil</keyword>
<dbReference type="SUPFAM" id="SSF53041">
    <property type="entry name" value="Resolvase-like"/>
    <property type="match status" value="1"/>
</dbReference>
<organism evidence="4 5">
    <name type="scientific">Intestinimonas massiliensis</name>
    <name type="common">ex Afouda et al. 2020</name>
    <dbReference type="NCBI Taxonomy" id="1673721"/>
    <lineage>
        <taxon>Bacteria</taxon>
        <taxon>Bacillati</taxon>
        <taxon>Bacillota</taxon>
        <taxon>Clostridia</taxon>
        <taxon>Eubacteriales</taxon>
        <taxon>Intestinimonas</taxon>
    </lineage>
</organism>
<dbReference type="RefSeq" id="WP_238074072.1">
    <property type="nucleotide sequence ID" value="NZ_JAKNJB010000014.1"/>
</dbReference>
<dbReference type="PANTHER" id="PTHR30461:SF23">
    <property type="entry name" value="DNA RECOMBINASE-RELATED"/>
    <property type="match status" value="1"/>
</dbReference>
<evidence type="ECO:0000256" key="1">
    <source>
        <dbReference type="SAM" id="Coils"/>
    </source>
</evidence>
<evidence type="ECO:0000259" key="2">
    <source>
        <dbReference type="PROSITE" id="PS51736"/>
    </source>
</evidence>